<dbReference type="EMBL" id="CP027561">
    <property type="protein sequence ID" value="QJP98401.1"/>
    <property type="molecule type" value="Genomic_DNA"/>
</dbReference>
<organism evidence="1 2">
    <name type="scientific">Pseudomonas fluorescens</name>
    <dbReference type="NCBI Taxonomy" id="294"/>
    <lineage>
        <taxon>Bacteria</taxon>
        <taxon>Pseudomonadati</taxon>
        <taxon>Pseudomonadota</taxon>
        <taxon>Gammaproteobacteria</taxon>
        <taxon>Pseudomonadales</taxon>
        <taxon>Pseudomonadaceae</taxon>
        <taxon>Pseudomonas</taxon>
    </lineage>
</organism>
<gene>
    <name evidence="1" type="ORF">C6Y56_28825</name>
</gene>
<accession>A0A7Z3CBI7</accession>
<proteinExistence type="predicted"/>
<dbReference type="Proteomes" id="UP000501669">
    <property type="component" value="Chromosome"/>
</dbReference>
<evidence type="ECO:0000313" key="2">
    <source>
        <dbReference type="Proteomes" id="UP000501669"/>
    </source>
</evidence>
<evidence type="ECO:0000313" key="1">
    <source>
        <dbReference type="EMBL" id="QJP98401.1"/>
    </source>
</evidence>
<protein>
    <submittedName>
        <fullName evidence="1">Uncharacterized protein</fullName>
    </submittedName>
</protein>
<sequence>MGNSKESKITLDDFKSLKAGIVAGSLSVLVDGGNVVMPARAGADGENIFVEFEDAKKAHVIMIGVSRKYLGQVVDASKFFLYYRCNGAGWTADKGSLIIREDETSSNYSIYFDATATQQSVRLSYGVAHVGRR</sequence>
<dbReference type="AlphaFoldDB" id="A0A7Z3CBI7"/>
<reference evidence="1 2" key="1">
    <citation type="submission" date="2018-03" db="EMBL/GenBank/DDBJ databases">
        <title>Complete genome sequence of Pseudomonas fluorescens sp. G7.</title>
        <authorList>
            <person name="Gao C.-H."/>
            <person name="Li Z."/>
            <person name="Cai P."/>
        </authorList>
    </citation>
    <scope>NUCLEOTIDE SEQUENCE [LARGE SCALE GENOMIC DNA]</scope>
    <source>
        <strain evidence="1 2">G7</strain>
    </source>
</reference>
<name>A0A7Z3CBI7_PSEFL</name>
<dbReference type="RefSeq" id="WP_169432513.1">
    <property type="nucleotide sequence ID" value="NZ_CP027561.1"/>
</dbReference>